<protein>
    <submittedName>
        <fullName evidence="2">Glycosyltransferase</fullName>
    </submittedName>
</protein>
<dbReference type="InterPro" id="IPR050834">
    <property type="entry name" value="Glycosyltransf_2"/>
</dbReference>
<dbReference type="CDD" id="cd00761">
    <property type="entry name" value="Glyco_tranf_GTA_type"/>
    <property type="match status" value="1"/>
</dbReference>
<gene>
    <name evidence="2" type="ORF">CSP5_1252</name>
</gene>
<keyword evidence="2" id="KW-0808">Transferase</keyword>
<reference evidence="2 3" key="1">
    <citation type="submission" date="2016-04" db="EMBL/GenBank/DDBJ databases">
        <authorList>
            <person name="Evans L.H."/>
            <person name="Alamgir A."/>
            <person name="Owens N."/>
            <person name="Weber N.D."/>
            <person name="Virtaneva K."/>
            <person name="Barbian K."/>
            <person name="Babar A."/>
            <person name="Rosenke K."/>
        </authorList>
    </citation>
    <scope>NUCLEOTIDE SEQUENCE [LARGE SCALE GENOMIC DNA]</scope>
    <source>
        <strain evidence="3">S5(T) (JCM 30642 \VKM B-2941)</strain>
    </source>
</reference>
<organism evidence="2 3">
    <name type="scientific">Cuniculiplasma divulgatum</name>
    <dbReference type="NCBI Taxonomy" id="1673428"/>
    <lineage>
        <taxon>Archaea</taxon>
        <taxon>Methanobacteriati</taxon>
        <taxon>Thermoplasmatota</taxon>
        <taxon>Thermoplasmata</taxon>
        <taxon>Thermoplasmatales</taxon>
        <taxon>Cuniculiplasmataceae</taxon>
        <taxon>Cuniculiplasma</taxon>
    </lineage>
</organism>
<name>A0A1N5V8M7_9ARCH</name>
<dbReference type="Pfam" id="PF00535">
    <property type="entry name" value="Glycos_transf_2"/>
    <property type="match status" value="1"/>
</dbReference>
<dbReference type="InterPro" id="IPR029044">
    <property type="entry name" value="Nucleotide-diphossugar_trans"/>
</dbReference>
<dbReference type="GO" id="GO:0016740">
    <property type="term" value="F:transferase activity"/>
    <property type="evidence" value="ECO:0007669"/>
    <property type="project" value="UniProtKB-KW"/>
</dbReference>
<evidence type="ECO:0000313" key="3">
    <source>
        <dbReference type="Proteomes" id="UP000195607"/>
    </source>
</evidence>
<evidence type="ECO:0000313" key="2">
    <source>
        <dbReference type="EMBL" id="SIM68607.1"/>
    </source>
</evidence>
<dbReference type="Gene3D" id="3.90.550.10">
    <property type="entry name" value="Spore Coat Polysaccharide Biosynthesis Protein SpsA, Chain A"/>
    <property type="match status" value="1"/>
</dbReference>
<dbReference type="PANTHER" id="PTHR43685:SF2">
    <property type="entry name" value="GLYCOSYLTRANSFERASE 2-LIKE DOMAIN-CONTAINING PROTEIN"/>
    <property type="match status" value="1"/>
</dbReference>
<dbReference type="PANTHER" id="PTHR43685">
    <property type="entry name" value="GLYCOSYLTRANSFERASE"/>
    <property type="match status" value="1"/>
</dbReference>
<dbReference type="Proteomes" id="UP000195607">
    <property type="component" value="Chromosome I"/>
</dbReference>
<dbReference type="EMBL" id="LT671858">
    <property type="protein sequence ID" value="SIM68607.1"/>
    <property type="molecule type" value="Genomic_DNA"/>
</dbReference>
<dbReference type="AlphaFoldDB" id="A0A1N5V8M7"/>
<sequence>MSLLLVTTRFSVVIIAYKRKEFLIKAVNSVLNQNYPKELIEIIVVKSFKDDVIDRTLSEKLIKSIYTESKSIGKKFSLGFQDSSGDIICMLEDDDAFSELKLKTIAEVYEADKQIDVFLNGYDIVDTEGKVIDVNFYKQNREFQSKQPLIKIDSRNYNPDLFQSLNLYFNNSRFSFTKSVSQSLIPILNLIERGVDVLMPNIWIGMNLNIAFIPGIKNKFMMRNFKPRKERLMNTQSSNALENEIERSQLLLGDYISLIKYFHETNIQLANFIELEFKMREIMIDVLSLSKRKLLHDLKEFYKTSIYRKGKKYKVFLRRTYISYLKVSLLSPFFIFDPEITRRIIIRLML</sequence>
<feature type="domain" description="Glycosyltransferase 2-like" evidence="1">
    <location>
        <begin position="11"/>
        <end position="133"/>
    </location>
</feature>
<proteinExistence type="predicted"/>
<dbReference type="InterPro" id="IPR001173">
    <property type="entry name" value="Glyco_trans_2-like"/>
</dbReference>
<evidence type="ECO:0000259" key="1">
    <source>
        <dbReference type="Pfam" id="PF00535"/>
    </source>
</evidence>
<accession>A0A1N5V8M7</accession>
<dbReference type="SUPFAM" id="SSF53448">
    <property type="entry name" value="Nucleotide-diphospho-sugar transferases"/>
    <property type="match status" value="1"/>
</dbReference>